<proteinExistence type="predicted"/>
<gene>
    <name evidence="1" type="ORF">DERP_007268</name>
</gene>
<sequence length="89" mass="10179">MKYSNANFVHLHKIVGSFIETDENPIRLGGEEIIFEADESCFWHNNSKQLQRANISPDCKIWVFGMVDTSTKKQAIGFMKIVEKKDEGS</sequence>
<protein>
    <submittedName>
        <fullName evidence="1">Uncharacterized protein</fullName>
    </submittedName>
</protein>
<reference evidence="1 2" key="1">
    <citation type="journal article" date="2018" name="J. Allergy Clin. Immunol.">
        <title>High-quality assembly of Dermatophagoides pteronyssinus genome and transcriptome reveals a wide range of novel allergens.</title>
        <authorList>
            <person name="Liu X.Y."/>
            <person name="Yang K.Y."/>
            <person name="Wang M.Q."/>
            <person name="Kwok J.S."/>
            <person name="Zeng X."/>
            <person name="Yang Z."/>
            <person name="Xiao X.J."/>
            <person name="Lau C.P."/>
            <person name="Li Y."/>
            <person name="Huang Z.M."/>
            <person name="Ba J.G."/>
            <person name="Yim A.K."/>
            <person name="Ouyang C.Y."/>
            <person name="Ngai S.M."/>
            <person name="Chan T.F."/>
            <person name="Leung E.L."/>
            <person name="Liu L."/>
            <person name="Liu Z.G."/>
            <person name="Tsui S.K."/>
        </authorList>
    </citation>
    <scope>NUCLEOTIDE SEQUENCE [LARGE SCALE GENOMIC DNA]</scope>
    <source>
        <strain evidence="1">Derp</strain>
    </source>
</reference>
<accession>A0ABQ8J3Z8</accession>
<evidence type="ECO:0000313" key="2">
    <source>
        <dbReference type="Proteomes" id="UP000887458"/>
    </source>
</evidence>
<name>A0ABQ8J3Z8_DERPT</name>
<dbReference type="EMBL" id="NJHN03000077">
    <property type="protein sequence ID" value="KAH9417271.1"/>
    <property type="molecule type" value="Genomic_DNA"/>
</dbReference>
<keyword evidence="2" id="KW-1185">Reference proteome</keyword>
<dbReference type="Proteomes" id="UP000887458">
    <property type="component" value="Unassembled WGS sequence"/>
</dbReference>
<reference evidence="1 2" key="2">
    <citation type="journal article" date="2022" name="Mol. Biol. Evol.">
        <title>Comparative Genomics Reveals Insights into the Divergent Evolution of Astigmatic Mites and Household Pest Adaptations.</title>
        <authorList>
            <person name="Xiong Q."/>
            <person name="Wan A.T."/>
            <person name="Liu X."/>
            <person name="Fung C.S."/>
            <person name="Xiao X."/>
            <person name="Malainual N."/>
            <person name="Hou J."/>
            <person name="Wang L."/>
            <person name="Wang M."/>
            <person name="Yang K.Y."/>
            <person name="Cui Y."/>
            <person name="Leung E.L."/>
            <person name="Nong W."/>
            <person name="Shin S.K."/>
            <person name="Au S.W."/>
            <person name="Jeong K.Y."/>
            <person name="Chew F.T."/>
            <person name="Hui J.H."/>
            <person name="Leung T.F."/>
            <person name="Tungtrongchitr A."/>
            <person name="Zhong N."/>
            <person name="Liu Z."/>
            <person name="Tsui S.K."/>
        </authorList>
    </citation>
    <scope>NUCLEOTIDE SEQUENCE [LARGE SCALE GENOMIC DNA]</scope>
    <source>
        <strain evidence="1">Derp</strain>
    </source>
</reference>
<organism evidence="1 2">
    <name type="scientific">Dermatophagoides pteronyssinus</name>
    <name type="common">European house dust mite</name>
    <dbReference type="NCBI Taxonomy" id="6956"/>
    <lineage>
        <taxon>Eukaryota</taxon>
        <taxon>Metazoa</taxon>
        <taxon>Ecdysozoa</taxon>
        <taxon>Arthropoda</taxon>
        <taxon>Chelicerata</taxon>
        <taxon>Arachnida</taxon>
        <taxon>Acari</taxon>
        <taxon>Acariformes</taxon>
        <taxon>Sarcoptiformes</taxon>
        <taxon>Astigmata</taxon>
        <taxon>Psoroptidia</taxon>
        <taxon>Analgoidea</taxon>
        <taxon>Pyroglyphidae</taxon>
        <taxon>Dermatophagoidinae</taxon>
        <taxon>Dermatophagoides</taxon>
    </lineage>
</organism>
<comment type="caution">
    <text evidence="1">The sequence shown here is derived from an EMBL/GenBank/DDBJ whole genome shotgun (WGS) entry which is preliminary data.</text>
</comment>
<evidence type="ECO:0000313" key="1">
    <source>
        <dbReference type="EMBL" id="KAH9417271.1"/>
    </source>
</evidence>